<dbReference type="InterPro" id="IPR044060">
    <property type="entry name" value="Bacterial_rp_domain"/>
</dbReference>
<proteinExistence type="predicted"/>
<dbReference type="EMBL" id="QQZY01000001">
    <property type="protein sequence ID" value="RDI76184.1"/>
    <property type="molecule type" value="Genomic_DNA"/>
</dbReference>
<protein>
    <recommendedName>
        <fullName evidence="2">Bacterial repeat domain-containing protein</fullName>
    </recommendedName>
</protein>
<evidence type="ECO:0000259" key="2">
    <source>
        <dbReference type="Pfam" id="PF18998"/>
    </source>
</evidence>
<dbReference type="Pfam" id="PF18998">
    <property type="entry name" value="Flg_new_2"/>
    <property type="match status" value="1"/>
</dbReference>
<comment type="caution">
    <text evidence="3">The sequence shown here is derived from an EMBL/GenBank/DDBJ whole genome shotgun (WGS) entry which is preliminary data.</text>
</comment>
<feature type="signal peptide" evidence="1">
    <location>
        <begin position="1"/>
        <end position="22"/>
    </location>
</feature>
<sequence>MTSARRALLLPVLALATLWALAGAPGAAAAPWCGTTSTADRPATVAGHQIRVVYATAANGADRSAEWAPRISADVDQIETWWQSQDSSRTPRFDRASFPCGAQADIRLLVLPVEEAALLDGASTFDAVEAAAATLGGSPDDVKVLVYLDVPAADANLCGQGGGSFTGAGLAIVYVRACAGVSAAPVAAHELLHAFGALPASGPPHACPGDDGHPCDSSGDILYPYAQPADLSAFALDVGRDDYYAHGGTWVDMRDSKWLRHLDAQVPVVLVVRGGGSVASAVPGIACGASCTTSWDDGSALALTATPAAGQRFVRWGGVCTGGGPCFATLSGATSVTALFAPPTYRLSVAVSGRGRVVAARVSCPARCAAPEPSYAALEVRALAAAGWRFARWSGACAGQRPRCRVPMSADTVARALFVRR</sequence>
<evidence type="ECO:0000313" key="4">
    <source>
        <dbReference type="Proteomes" id="UP000254134"/>
    </source>
</evidence>
<evidence type="ECO:0000313" key="3">
    <source>
        <dbReference type="EMBL" id="RDI76184.1"/>
    </source>
</evidence>
<organism evidence="3 4">
    <name type="scientific">Gaiella occulta</name>
    <dbReference type="NCBI Taxonomy" id="1002870"/>
    <lineage>
        <taxon>Bacteria</taxon>
        <taxon>Bacillati</taxon>
        <taxon>Actinomycetota</taxon>
        <taxon>Thermoleophilia</taxon>
        <taxon>Gaiellales</taxon>
        <taxon>Gaiellaceae</taxon>
        <taxon>Gaiella</taxon>
    </lineage>
</organism>
<dbReference type="OrthoDB" id="5522788at2"/>
<feature type="chain" id="PRO_5039291891" description="Bacterial repeat domain-containing protein" evidence="1">
    <location>
        <begin position="23"/>
        <end position="421"/>
    </location>
</feature>
<dbReference type="RefSeq" id="WP_114795021.1">
    <property type="nucleotide sequence ID" value="NZ_QQZY01000001.1"/>
</dbReference>
<keyword evidence="1" id="KW-0732">Signal</keyword>
<feature type="domain" description="Bacterial repeat" evidence="2">
    <location>
        <begin position="291"/>
        <end position="341"/>
    </location>
</feature>
<evidence type="ECO:0000256" key="1">
    <source>
        <dbReference type="SAM" id="SignalP"/>
    </source>
</evidence>
<keyword evidence="4" id="KW-1185">Reference proteome</keyword>
<reference evidence="4" key="2">
    <citation type="journal article" date="2019" name="MicrobiologyOpen">
        <title>High-quality draft genome sequence of Gaiella occulta isolated from a 150 meter deep mineral water borehole and comparison with the genome sequences of other deep-branching lineages of the phylum Actinobacteria.</title>
        <authorList>
            <person name="Severino R."/>
            <person name="Froufe H.J.C."/>
            <person name="Barroso C."/>
            <person name="Albuquerque L."/>
            <person name="Lobo-da-Cunha A."/>
            <person name="da Costa M.S."/>
            <person name="Egas C."/>
        </authorList>
    </citation>
    <scope>NUCLEOTIDE SEQUENCE [LARGE SCALE GENOMIC DNA]</scope>
    <source>
        <strain evidence="4">F2-233</strain>
    </source>
</reference>
<dbReference type="InterPro" id="IPR006311">
    <property type="entry name" value="TAT_signal"/>
</dbReference>
<dbReference type="AlphaFoldDB" id="A0A7M2Z2J2"/>
<reference evidence="3 4" key="1">
    <citation type="submission" date="2018-07" db="EMBL/GenBank/DDBJ databases">
        <title>High-quality-draft genome sequence of Gaiella occulta.</title>
        <authorList>
            <person name="Severino R."/>
            <person name="Froufe H.J.C."/>
            <person name="Rainey F.A."/>
            <person name="Barroso C."/>
            <person name="Albuquerque L."/>
            <person name="Lobo-Da-Cunha A."/>
            <person name="Da Costa M.S."/>
            <person name="Egas C."/>
        </authorList>
    </citation>
    <scope>NUCLEOTIDE SEQUENCE [LARGE SCALE GENOMIC DNA]</scope>
    <source>
        <strain evidence="3 4">F2-233</strain>
    </source>
</reference>
<dbReference type="PROSITE" id="PS51318">
    <property type="entry name" value="TAT"/>
    <property type="match status" value="1"/>
</dbReference>
<name>A0A7M2Z2J2_9ACTN</name>
<accession>A0A7M2Z2J2</accession>
<gene>
    <name evidence="3" type="ORF">Gocc_0603</name>
</gene>
<dbReference type="Proteomes" id="UP000254134">
    <property type="component" value="Unassembled WGS sequence"/>
</dbReference>